<keyword evidence="1" id="KW-1133">Transmembrane helix</keyword>
<gene>
    <name evidence="2" type="ORF">PGAL8A_00265500</name>
</gene>
<organism evidence="2 3">
    <name type="scientific">Plasmodium gallinaceum</name>
    <dbReference type="NCBI Taxonomy" id="5849"/>
    <lineage>
        <taxon>Eukaryota</taxon>
        <taxon>Sar</taxon>
        <taxon>Alveolata</taxon>
        <taxon>Apicomplexa</taxon>
        <taxon>Aconoidasida</taxon>
        <taxon>Haemosporida</taxon>
        <taxon>Plasmodiidae</taxon>
        <taxon>Plasmodium</taxon>
        <taxon>Plasmodium (Haemamoeba)</taxon>
    </lineage>
</organism>
<dbReference type="AlphaFoldDB" id="A0A1J1GSN5"/>
<name>A0A1J1GSN5_PLAGA</name>
<proteinExistence type="predicted"/>
<dbReference type="EMBL" id="CVMV01000034">
    <property type="protein sequence ID" value="CRG95452.1"/>
    <property type="molecule type" value="Genomic_DNA"/>
</dbReference>
<feature type="transmembrane region" description="Helical" evidence="1">
    <location>
        <begin position="40"/>
        <end position="61"/>
    </location>
</feature>
<sequence length="236" mass="28343">MSYNIASGIYSKISHPWNAVIKSYDFSTVNKDRKFKRINFTHIIFSRPFIQFFAFLFFFLLHNTYEKNYESSFCSSYNVSYIRKLTENNKEGNKGFATGVNLSPWDKFEIEVNTKWGELDKKQKSNNSNIILSSWLTVIIKSKDDEKIKENIDIWFKKSSSIFEKYKPQIDADNEMFNKWKEDLKERKFKNYNPNCTNEAYEEWEKIKYKKVQSMMEYYHNVKADIEGWLENMFSS</sequence>
<evidence type="ECO:0000256" key="1">
    <source>
        <dbReference type="SAM" id="Phobius"/>
    </source>
</evidence>
<evidence type="ECO:0000313" key="2">
    <source>
        <dbReference type="EMBL" id="CRG95452.1"/>
    </source>
</evidence>
<keyword evidence="3" id="KW-1185">Reference proteome</keyword>
<dbReference type="RefSeq" id="XP_028528263.1">
    <property type="nucleotide sequence ID" value="XM_028671629.1"/>
</dbReference>
<dbReference type="VEuPathDB" id="PlasmoDB:PGAL8A_00265500"/>
<comment type="caution">
    <text evidence="2">The sequence shown here is derived from an EMBL/GenBank/DDBJ whole genome shotgun (WGS) entry which is preliminary data.</text>
</comment>
<keyword evidence="1" id="KW-0812">Transmembrane</keyword>
<accession>A0A1J1GSN5</accession>
<reference evidence="2" key="1">
    <citation type="submission" date="2015-04" db="EMBL/GenBank/DDBJ databases">
        <authorList>
            <consortium name="Pathogen Informatics"/>
        </authorList>
    </citation>
    <scope>NUCLEOTIDE SEQUENCE [LARGE SCALE GENOMIC DNA]</scope>
    <source>
        <strain evidence="2">8A</strain>
    </source>
</reference>
<dbReference type="Proteomes" id="UP000220797">
    <property type="component" value="Unassembled WGS sequence"/>
</dbReference>
<evidence type="ECO:0000313" key="3">
    <source>
        <dbReference type="Proteomes" id="UP000220797"/>
    </source>
</evidence>
<protein>
    <submittedName>
        <fullName evidence="2">Uncharacterized protein</fullName>
    </submittedName>
</protein>
<keyword evidence="1" id="KW-0472">Membrane</keyword>
<dbReference type="GeneID" id="39731184"/>